<dbReference type="InterPro" id="IPR007161">
    <property type="entry name" value="DUF364"/>
</dbReference>
<dbReference type="GeneID" id="5562136"/>
<evidence type="ECO:0000313" key="3">
    <source>
        <dbReference type="Proteomes" id="UP000000262"/>
    </source>
</evidence>
<evidence type="ECO:0000313" key="2">
    <source>
        <dbReference type="EMBL" id="ABU81391.1"/>
    </source>
</evidence>
<evidence type="ECO:0000259" key="1">
    <source>
        <dbReference type="Pfam" id="PF04016"/>
    </source>
</evidence>
<sequence length="258" mass="28428">MNVLSNALLATLKSVLSQYSSSRVEDYCLCRKLSYALVDGRMGFAFLPECEGLTEVVEPKAYVRKVFSLAWKGEAETSLALATMSALTHKWIDEGGEVDFDSTSLIDVVDIKKGDKVIMIGYMRRVLDEIVERGARVILYEDNYRLRCEAKQLGVEAYPGSYVLLEDSAEVVIATGASLLDPRGPYVLDKVSAKEKVLLGPTATVHPYFAKLLGATRVGGSYVPKESQEKVLSAIKAGYGYHKLVKLGLIKRWFAKAS</sequence>
<dbReference type="Gene3D" id="3.40.50.11590">
    <property type="match status" value="1"/>
</dbReference>
<dbReference type="STRING" id="453591.Igni_0207"/>
<dbReference type="EMBL" id="CP000816">
    <property type="protein sequence ID" value="ABU81391.1"/>
    <property type="molecule type" value="Genomic_DNA"/>
</dbReference>
<dbReference type="KEGG" id="iho:Igni_0207"/>
<dbReference type="OrthoDB" id="116403at2157"/>
<gene>
    <name evidence="2" type="ordered locus">Igni_0207</name>
</gene>
<accession>A8A8Y9</accession>
<organism evidence="2 3">
    <name type="scientific">Ignicoccus hospitalis (strain KIN4/I / DSM 18386 / JCM 14125)</name>
    <dbReference type="NCBI Taxonomy" id="453591"/>
    <lineage>
        <taxon>Archaea</taxon>
        <taxon>Thermoproteota</taxon>
        <taxon>Thermoprotei</taxon>
        <taxon>Desulfurococcales</taxon>
        <taxon>Desulfurococcaceae</taxon>
        <taxon>Ignicoccus</taxon>
    </lineage>
</organism>
<dbReference type="HOGENOM" id="CLU_094096_0_0_2"/>
<proteinExistence type="predicted"/>
<dbReference type="RefSeq" id="WP_011998243.1">
    <property type="nucleotide sequence ID" value="NC_009776.1"/>
</dbReference>
<dbReference type="eggNOG" id="arCOG03216">
    <property type="taxonomic scope" value="Archaea"/>
</dbReference>
<dbReference type="Proteomes" id="UP000000262">
    <property type="component" value="Chromosome"/>
</dbReference>
<dbReference type="SUPFAM" id="SSF159713">
    <property type="entry name" value="Dhaf3308-like"/>
    <property type="match status" value="1"/>
</dbReference>
<protein>
    <recommendedName>
        <fullName evidence="1">Putative heavy-metal chelation domain-containing protein</fullName>
    </recommendedName>
</protein>
<dbReference type="Pfam" id="PF04016">
    <property type="entry name" value="DUF364"/>
    <property type="match status" value="1"/>
</dbReference>
<keyword evidence="3" id="KW-1185">Reference proteome</keyword>
<feature type="domain" description="Putative heavy-metal chelation" evidence="1">
    <location>
        <begin position="105"/>
        <end position="250"/>
    </location>
</feature>
<dbReference type="PhylomeDB" id="A8A8Y9"/>
<name>A8A8Y9_IGNH4</name>
<dbReference type="AlphaFoldDB" id="A8A8Y9"/>
<reference evidence="2 3" key="1">
    <citation type="journal article" date="2008" name="Genome Biol.">
        <title>A genomic analysis of the archaeal system Ignicoccus hospitalis-Nanoarchaeum equitans.</title>
        <authorList>
            <person name="Podar M."/>
            <person name="Anderson I."/>
            <person name="Makarova K.S."/>
            <person name="Elkins J.G."/>
            <person name="Ivanova N."/>
            <person name="Wall M.A."/>
            <person name="Lykidis A."/>
            <person name="Mavromatis K."/>
            <person name="Sun H."/>
            <person name="Hudson M.E."/>
            <person name="Chen W."/>
            <person name="Deciu C."/>
            <person name="Hutchison D."/>
            <person name="Eads J.R."/>
            <person name="Anderson A."/>
            <person name="Fernandes F."/>
            <person name="Szeto E."/>
            <person name="Lapidus A."/>
            <person name="Kyrpides N.C."/>
            <person name="Saier M.H.Jr."/>
            <person name="Richardson P.M."/>
            <person name="Rachel R."/>
            <person name="Huber H."/>
            <person name="Eisen J.A."/>
            <person name="Koonin E.V."/>
            <person name="Keller M."/>
            <person name="Stetter K.O."/>
        </authorList>
    </citation>
    <scope>NUCLEOTIDE SEQUENCE [LARGE SCALE GENOMIC DNA]</scope>
    <source>
        <strain evidence="3">KIN4/I / DSM 18386 / JCM 14125</strain>
    </source>
</reference>